<evidence type="ECO:0000313" key="5">
    <source>
        <dbReference type="EMBL" id="CAD9215716.1"/>
    </source>
</evidence>
<dbReference type="AlphaFoldDB" id="A0A7S1T499"/>
<protein>
    <recommendedName>
        <fullName evidence="4">EF-hand domain-containing protein</fullName>
    </recommendedName>
</protein>
<keyword evidence="3" id="KW-0106">Calcium</keyword>
<dbReference type="InterPro" id="IPR018247">
    <property type="entry name" value="EF_Hand_1_Ca_BS"/>
</dbReference>
<dbReference type="SMART" id="SM00054">
    <property type="entry name" value="EFh"/>
    <property type="match status" value="4"/>
</dbReference>
<feature type="domain" description="EF-hand" evidence="4">
    <location>
        <begin position="104"/>
        <end position="139"/>
    </location>
</feature>
<evidence type="ECO:0000256" key="1">
    <source>
        <dbReference type="ARBA" id="ARBA00022723"/>
    </source>
</evidence>
<sequence length="171" mass="19322">MAPKCIFKKKAVRELKQIFDEHDKDGSGEVSVQEMKEHLKKTSGVAFSSDFTKALDKDGNGMITFKEYLMAYYRNATAADLQVMMEWVKPEMLAAPAADGPSHEQMEEFKMMFKMYDKDNDGTLDKEELMSAIKGCGFDSDEAEDMIEEFDDDKNGIFSLEEFTTMLGGGK</sequence>
<gene>
    <name evidence="5" type="ORF">TCHU04912_LOCUS17956</name>
</gene>
<dbReference type="Pfam" id="PF13499">
    <property type="entry name" value="EF-hand_7"/>
    <property type="match status" value="2"/>
</dbReference>
<organism evidence="5">
    <name type="scientific">Tetraselmis chuii</name>
    <dbReference type="NCBI Taxonomy" id="63592"/>
    <lineage>
        <taxon>Eukaryota</taxon>
        <taxon>Viridiplantae</taxon>
        <taxon>Chlorophyta</taxon>
        <taxon>core chlorophytes</taxon>
        <taxon>Chlorodendrophyceae</taxon>
        <taxon>Chlorodendrales</taxon>
        <taxon>Chlorodendraceae</taxon>
        <taxon>Tetraselmis</taxon>
    </lineage>
</organism>
<dbReference type="PROSITE" id="PS50222">
    <property type="entry name" value="EF_HAND_2"/>
    <property type="match status" value="4"/>
</dbReference>
<dbReference type="CDD" id="cd00051">
    <property type="entry name" value="EFh"/>
    <property type="match status" value="1"/>
</dbReference>
<proteinExistence type="predicted"/>
<keyword evidence="1" id="KW-0479">Metal-binding</keyword>
<evidence type="ECO:0000259" key="4">
    <source>
        <dbReference type="PROSITE" id="PS50222"/>
    </source>
</evidence>
<dbReference type="InterPro" id="IPR002048">
    <property type="entry name" value="EF_hand_dom"/>
</dbReference>
<evidence type="ECO:0000256" key="3">
    <source>
        <dbReference type="ARBA" id="ARBA00022837"/>
    </source>
</evidence>
<dbReference type="PANTHER" id="PTHR45942">
    <property type="entry name" value="PROTEIN PHOSPATASE 3 REGULATORY SUBUNIT B ALPHA ISOFORM TYPE 1"/>
    <property type="match status" value="1"/>
</dbReference>
<dbReference type="SUPFAM" id="SSF47473">
    <property type="entry name" value="EF-hand"/>
    <property type="match status" value="1"/>
</dbReference>
<feature type="domain" description="EF-hand" evidence="4">
    <location>
        <begin position="141"/>
        <end position="171"/>
    </location>
</feature>
<feature type="domain" description="EF-hand" evidence="4">
    <location>
        <begin position="53"/>
        <end position="78"/>
    </location>
</feature>
<feature type="domain" description="EF-hand" evidence="4">
    <location>
        <begin position="10"/>
        <end position="45"/>
    </location>
</feature>
<evidence type="ECO:0000256" key="2">
    <source>
        <dbReference type="ARBA" id="ARBA00022737"/>
    </source>
</evidence>
<keyword evidence="2" id="KW-0677">Repeat</keyword>
<name>A0A7S1T499_9CHLO</name>
<reference evidence="5" key="1">
    <citation type="submission" date="2021-01" db="EMBL/GenBank/DDBJ databases">
        <authorList>
            <person name="Corre E."/>
            <person name="Pelletier E."/>
            <person name="Niang G."/>
            <person name="Scheremetjew M."/>
            <person name="Finn R."/>
            <person name="Kale V."/>
            <person name="Holt S."/>
            <person name="Cochrane G."/>
            <person name="Meng A."/>
            <person name="Brown T."/>
            <person name="Cohen L."/>
        </authorList>
    </citation>
    <scope>NUCLEOTIDE SEQUENCE</scope>
    <source>
        <strain evidence="5">PLY429</strain>
    </source>
</reference>
<dbReference type="InterPro" id="IPR011992">
    <property type="entry name" value="EF-hand-dom_pair"/>
</dbReference>
<dbReference type="EMBL" id="HBGG01034243">
    <property type="protein sequence ID" value="CAD9215716.1"/>
    <property type="molecule type" value="Transcribed_RNA"/>
</dbReference>
<dbReference type="Gene3D" id="1.10.238.10">
    <property type="entry name" value="EF-hand"/>
    <property type="match status" value="1"/>
</dbReference>
<accession>A0A7S1T499</accession>
<dbReference type="GO" id="GO:0005509">
    <property type="term" value="F:calcium ion binding"/>
    <property type="evidence" value="ECO:0007669"/>
    <property type="project" value="InterPro"/>
</dbReference>
<dbReference type="PROSITE" id="PS00018">
    <property type="entry name" value="EF_HAND_1"/>
    <property type="match status" value="3"/>
</dbReference>